<dbReference type="Pfam" id="PF15176">
    <property type="entry name" value="LRR19-TM"/>
    <property type="match status" value="1"/>
</dbReference>
<feature type="domain" description="LRRCT" evidence="5">
    <location>
        <begin position="243"/>
        <end position="295"/>
    </location>
</feature>
<dbReference type="InterPro" id="IPR003591">
    <property type="entry name" value="Leu-rich_rpt_typical-subtyp"/>
</dbReference>
<evidence type="ECO:0000256" key="4">
    <source>
        <dbReference type="SAM" id="Phobius"/>
    </source>
</evidence>
<dbReference type="GO" id="GO:1901224">
    <property type="term" value="P:positive regulation of non-canonical NF-kappaB signal transduction"/>
    <property type="evidence" value="ECO:0007669"/>
    <property type="project" value="TreeGrafter"/>
</dbReference>
<dbReference type="OrthoDB" id="1394818at2759"/>
<accession>A0A8C5LK22</accession>
<dbReference type="SMART" id="SM00369">
    <property type="entry name" value="LRR_TYP"/>
    <property type="match status" value="4"/>
</dbReference>
<proteinExistence type="predicted"/>
<keyword evidence="4" id="KW-0812">Transmembrane</keyword>
<dbReference type="Proteomes" id="UP000694569">
    <property type="component" value="Unplaced"/>
</dbReference>
<dbReference type="Pfam" id="PF13855">
    <property type="entry name" value="LRR_8"/>
    <property type="match status" value="1"/>
</dbReference>
<keyword evidence="7" id="KW-1185">Reference proteome</keyword>
<gene>
    <name evidence="6" type="primary">LRRC19</name>
</gene>
<dbReference type="InterPro" id="IPR001611">
    <property type="entry name" value="Leu-rich_rpt"/>
</dbReference>
<dbReference type="GO" id="GO:0038023">
    <property type="term" value="F:signaling receptor activity"/>
    <property type="evidence" value="ECO:0007669"/>
    <property type="project" value="TreeGrafter"/>
</dbReference>
<protein>
    <submittedName>
        <fullName evidence="6">Leucine rich repeat containing 19</fullName>
    </submittedName>
</protein>
<reference evidence="6" key="2">
    <citation type="submission" date="2025-09" db="UniProtKB">
        <authorList>
            <consortium name="Ensembl"/>
        </authorList>
    </citation>
    <scope>IDENTIFICATION</scope>
</reference>
<dbReference type="PANTHER" id="PTHR31450">
    <property type="entry name" value="LEUCINE-RICH REPEAT-CONTAINING PROTEIN 19 LRRC19 FAMILY MEMBER"/>
    <property type="match status" value="1"/>
</dbReference>
<evidence type="ECO:0000259" key="5">
    <source>
        <dbReference type="SMART" id="SM00082"/>
    </source>
</evidence>
<dbReference type="Gene3D" id="3.80.10.10">
    <property type="entry name" value="Ribonuclease Inhibitor"/>
    <property type="match status" value="2"/>
</dbReference>
<keyword evidence="4" id="KW-1133">Transmembrane helix</keyword>
<dbReference type="PANTHER" id="PTHR31450:SF4">
    <property type="entry name" value="LEUCINE-RICH REPEAT-CONTAINING PROTEIN 19"/>
    <property type="match status" value="1"/>
</dbReference>
<dbReference type="InterPro" id="IPR032675">
    <property type="entry name" value="LRR_dom_sf"/>
</dbReference>
<dbReference type="PROSITE" id="PS51450">
    <property type="entry name" value="LRR"/>
    <property type="match status" value="4"/>
</dbReference>
<evidence type="ECO:0000313" key="7">
    <source>
        <dbReference type="Proteomes" id="UP000694569"/>
    </source>
</evidence>
<evidence type="ECO:0000256" key="2">
    <source>
        <dbReference type="ARBA" id="ARBA00022729"/>
    </source>
</evidence>
<evidence type="ECO:0000256" key="1">
    <source>
        <dbReference type="ARBA" id="ARBA00022614"/>
    </source>
</evidence>
<dbReference type="SMART" id="SM00082">
    <property type="entry name" value="LRRCT"/>
    <property type="match status" value="1"/>
</dbReference>
<dbReference type="GO" id="GO:0005886">
    <property type="term" value="C:plasma membrane"/>
    <property type="evidence" value="ECO:0007669"/>
    <property type="project" value="TreeGrafter"/>
</dbReference>
<dbReference type="InterPro" id="IPR000483">
    <property type="entry name" value="Cys-rich_flank_reg_C"/>
</dbReference>
<sequence>MDCFCACSSSNPSFCADAMELVYETRRILSDVQFAHLIQCKLCTLCKKAAGTSTFQKPFGGGNEQPSAEGGKVMKMRIHWLTVWIGIISTQMSNGAQCEDKNSSIPQSFAGNITVLDMSNHNITLDVCDQEALLNYPNLTVLNLENNNIASIPSKFFSGLSKLDILKLQNNLIEDIPDTAFEGLEQLKILDLSNNKISFFPSNVKLFQELTTLYLQNNNLTSLDISPMLEKLKSTLNITLSGNPWNCDCAFMNLSSWLKQSKVILENEDVTLCAAPENMVKVTIKEARADQLNCNRSVLDPMRTTPLLAPVNGTSSTPKKGNSWTFLVGVIAVALVTSLLILFAVKFPRWYEYLLSYNHHRLKEEEPYTFEEEFNVDSDMSTGVKGMEEDKTIVLFEQTHSFVAEDDGFIEDKYIEDKYIEERERRDEI</sequence>
<evidence type="ECO:0000256" key="3">
    <source>
        <dbReference type="ARBA" id="ARBA00022737"/>
    </source>
</evidence>
<reference evidence="6" key="1">
    <citation type="submission" date="2025-08" db="UniProtKB">
        <authorList>
            <consortium name="Ensembl"/>
        </authorList>
    </citation>
    <scope>IDENTIFICATION</scope>
</reference>
<keyword evidence="2" id="KW-0732">Signal</keyword>
<name>A0A8C5LK22_9ANUR</name>
<evidence type="ECO:0000313" key="6">
    <source>
        <dbReference type="Ensembl" id="ENSLLEP00000000351.1"/>
    </source>
</evidence>
<dbReference type="GeneTree" id="ENSGT00940000161278"/>
<organism evidence="6 7">
    <name type="scientific">Leptobrachium leishanense</name>
    <name type="common">Leishan spiny toad</name>
    <dbReference type="NCBI Taxonomy" id="445787"/>
    <lineage>
        <taxon>Eukaryota</taxon>
        <taxon>Metazoa</taxon>
        <taxon>Chordata</taxon>
        <taxon>Craniata</taxon>
        <taxon>Vertebrata</taxon>
        <taxon>Euteleostomi</taxon>
        <taxon>Amphibia</taxon>
        <taxon>Batrachia</taxon>
        <taxon>Anura</taxon>
        <taxon>Pelobatoidea</taxon>
        <taxon>Megophryidae</taxon>
        <taxon>Leptobrachium</taxon>
    </lineage>
</organism>
<dbReference type="SUPFAM" id="SSF52058">
    <property type="entry name" value="L domain-like"/>
    <property type="match status" value="1"/>
</dbReference>
<feature type="transmembrane region" description="Helical" evidence="4">
    <location>
        <begin position="324"/>
        <end position="345"/>
    </location>
</feature>
<dbReference type="Ensembl" id="ENSLLET00000000372.1">
    <property type="protein sequence ID" value="ENSLLEP00000000351.1"/>
    <property type="gene ID" value="ENSLLEG00000000240.1"/>
</dbReference>
<keyword evidence="1" id="KW-0433">Leucine-rich repeat</keyword>
<dbReference type="Pfam" id="PF00560">
    <property type="entry name" value="LRR_1"/>
    <property type="match status" value="1"/>
</dbReference>
<dbReference type="AlphaFoldDB" id="A0A8C5LK22"/>
<keyword evidence="3" id="KW-0677">Repeat</keyword>
<keyword evidence="4" id="KW-0472">Membrane</keyword>